<dbReference type="AlphaFoldDB" id="A0AAN9UK50"/>
<name>A0AAN9UK50_9PEZI</name>
<reference evidence="2 3" key="1">
    <citation type="journal article" date="2023" name="PLoS ONE">
        <title>Cytospora paraplurivora sp. nov. isolated from orchards with fruit tree decline syndrome in Ontario, Canada.</title>
        <authorList>
            <person name="Ilyukhin E."/>
            <person name="Nguyen H.D.T."/>
            <person name="Castle A.J."/>
            <person name="Ellouze W."/>
        </authorList>
    </citation>
    <scope>NUCLEOTIDE SEQUENCE [LARGE SCALE GENOMIC DNA]</scope>
    <source>
        <strain evidence="2 3">FDS-564</strain>
    </source>
</reference>
<evidence type="ECO:0000313" key="2">
    <source>
        <dbReference type="EMBL" id="KAK7748957.1"/>
    </source>
</evidence>
<dbReference type="EMBL" id="JAJSPL020000002">
    <property type="protein sequence ID" value="KAK7748957.1"/>
    <property type="molecule type" value="Genomic_DNA"/>
</dbReference>
<protein>
    <recommendedName>
        <fullName evidence="4">F-box domain-containing protein</fullName>
    </recommendedName>
</protein>
<sequence>MTVQELTTPDKPNREGGSEQSPFKQLIFAESTTRALQLRTWDLVWDIRNCKHELASLQAKWVRRQLEDGMSCTDPAWGQGQPVDTERVTRISAMEEELVGIEQRFKKIQKLQAEARVAHNAFARAKLRPLSILALPDEILIGIFDFAKGREESRHHFFFDDRFTDVATIKHIRLTCRRFNRTASHLLLAYIDVCLSPSSLAHLQEISLHPVISRGISAVRIHASIYSSRLARELSNFAQLATAKLADFADYHERLLSRIMAGEEERINHCDTPAGIQKAAEQARRIITSWEQHWNADIQKTDDEAEGGQWQSDVSALQKIHKVYAQLYQEQQSVMENGLFISEVAAAMARMPRALRLCITDSQIQAYSGLGEFKTNFELADNPELFLRERMLDSIAWFTAMEDFEENPPTDLLFRLPHAISAVGISLFHLDIAVEPPRDLSLTFSQDHQSELSEACKHLRVFAFRGRGNPDEYWMAEANSEDSGEVQNLFSFLRASLSSDFLERLSLNLGFLDEPHEIPNASAGSLLTFRRWPALESVSIQSYPLHLDELQQFFINIPPEAQPFLNFDGVHLMKGTWEKALDVMRERPMHHESLIRDPRGGEIYSMSDEERKAIFGPATNSKGEYINSETKATQYIKWFFIKENPMRRADNVSD</sequence>
<feature type="region of interest" description="Disordered" evidence="1">
    <location>
        <begin position="1"/>
        <end position="22"/>
    </location>
</feature>
<accession>A0AAN9UK50</accession>
<comment type="caution">
    <text evidence="2">The sequence shown here is derived from an EMBL/GenBank/DDBJ whole genome shotgun (WGS) entry which is preliminary data.</text>
</comment>
<dbReference type="Proteomes" id="UP001320245">
    <property type="component" value="Unassembled WGS sequence"/>
</dbReference>
<evidence type="ECO:0000313" key="3">
    <source>
        <dbReference type="Proteomes" id="UP001320245"/>
    </source>
</evidence>
<proteinExistence type="predicted"/>
<keyword evidence="3" id="KW-1185">Reference proteome</keyword>
<gene>
    <name evidence="2" type="ORF">SLS53_000982</name>
</gene>
<organism evidence="2 3">
    <name type="scientific">Cytospora paraplurivora</name>
    <dbReference type="NCBI Taxonomy" id="2898453"/>
    <lineage>
        <taxon>Eukaryota</taxon>
        <taxon>Fungi</taxon>
        <taxon>Dikarya</taxon>
        <taxon>Ascomycota</taxon>
        <taxon>Pezizomycotina</taxon>
        <taxon>Sordariomycetes</taxon>
        <taxon>Sordariomycetidae</taxon>
        <taxon>Diaporthales</taxon>
        <taxon>Cytosporaceae</taxon>
        <taxon>Cytospora</taxon>
    </lineage>
</organism>
<evidence type="ECO:0000256" key="1">
    <source>
        <dbReference type="SAM" id="MobiDB-lite"/>
    </source>
</evidence>
<evidence type="ECO:0008006" key="4">
    <source>
        <dbReference type="Google" id="ProtNLM"/>
    </source>
</evidence>